<evidence type="ECO:0000256" key="1">
    <source>
        <dbReference type="ARBA" id="ARBA00022722"/>
    </source>
</evidence>
<dbReference type="EMBL" id="CP021330">
    <property type="protein sequence ID" value="AVX04572.1"/>
    <property type="molecule type" value="Genomic_DNA"/>
</dbReference>
<dbReference type="Pfam" id="PF17770">
    <property type="entry name" value="RNase_J_C"/>
    <property type="match status" value="1"/>
</dbReference>
<dbReference type="InterPro" id="IPR011108">
    <property type="entry name" value="RMMBL"/>
</dbReference>
<keyword evidence="6" id="KW-0694">RNA-binding</keyword>
<dbReference type="InterPro" id="IPR001279">
    <property type="entry name" value="Metallo-B-lactamas"/>
</dbReference>
<dbReference type="Gene3D" id="3.60.15.10">
    <property type="entry name" value="Ribonuclease Z/Hydroxyacylglutathione hydrolase-like"/>
    <property type="match status" value="1"/>
</dbReference>
<evidence type="ECO:0000313" key="9">
    <source>
        <dbReference type="Proteomes" id="UP000258927"/>
    </source>
</evidence>
<dbReference type="SMART" id="SM00849">
    <property type="entry name" value="Lactamase_B"/>
    <property type="match status" value="1"/>
</dbReference>
<dbReference type="AlphaFoldDB" id="A0A2R4MEX8"/>
<dbReference type="STRING" id="1122213.GCA_000423365_02349"/>
<evidence type="ECO:0000256" key="6">
    <source>
        <dbReference type="ARBA" id="ARBA00022884"/>
    </source>
</evidence>
<dbReference type="InterPro" id="IPR041636">
    <property type="entry name" value="RNase_J_C"/>
</dbReference>
<dbReference type="InterPro" id="IPR036866">
    <property type="entry name" value="RibonucZ/Hydroxyglut_hydro"/>
</dbReference>
<name>A0A2R4MEX8_9HYPH</name>
<sequence length="554" mass="60495">MQDQLVFVPLGGVGEIGMNFGLYGFGAPDNRKWLIVDCGLTFAGPDLPGIELVMPDLRFLEDEADNIVGMVLTHAHEDHYGGVMDLWPQLECDVYASPFAAAMLKAKGRSNNFGYEVPVKIVQQGDTFELGPFKVELINVAHSIPESSALYIETPAGRALHTGDWKLDPSPVGNAPTDEKRLREIGAMDAPLALICDSTNAVREGESPGEGEVAESLEKLMLDAPQRVAVTIFASNVGRMISIARAAQKAGRHVVASGRAIHRTSEIARDLGMFEGIEPFLDQDAFGYLPREKVCLICTGSQGESRAAIARIARDDHHALTLNKGDQVIFSSKAIPGNEKDVLDIQNLLINQGVKVISDKDALVHVSGHPRRGELRRLYEWLKPSVLVPVHGEAAHLEAQAELGREAGIEKVLSIRNGDMAMLYPSAERLVDEVPSGRVYLDGDILCSPEESGVRERRKLAFGGFIAVSMVVDGKGQMREAPQVELYGLPQLEDEDEDFDLVVDKAIDGVIRSMPAKKRGAVHVLAEAVRRAVRSEVNQFWGKKPIVKVFVHKV</sequence>
<keyword evidence="2" id="KW-0479">Metal-binding</keyword>
<dbReference type="KEGG" id="mmyr:MXMO3_02051"/>
<dbReference type="GO" id="GO:0004527">
    <property type="term" value="F:exonuclease activity"/>
    <property type="evidence" value="ECO:0007669"/>
    <property type="project" value="UniProtKB-KW"/>
</dbReference>
<dbReference type="SUPFAM" id="SSF56281">
    <property type="entry name" value="Metallo-hydrolase/oxidoreductase"/>
    <property type="match status" value="1"/>
</dbReference>
<accession>A0A2R4MEX8</accession>
<dbReference type="PANTHER" id="PTHR43694:SF1">
    <property type="entry name" value="RIBONUCLEASE J"/>
    <property type="match status" value="1"/>
</dbReference>
<keyword evidence="1" id="KW-0540">Nuclease</keyword>
<dbReference type="CDD" id="cd07714">
    <property type="entry name" value="RNaseJ_MBL-fold"/>
    <property type="match status" value="1"/>
</dbReference>
<evidence type="ECO:0000256" key="2">
    <source>
        <dbReference type="ARBA" id="ARBA00022723"/>
    </source>
</evidence>
<dbReference type="PANTHER" id="PTHR43694">
    <property type="entry name" value="RIBONUCLEASE J"/>
    <property type="match status" value="1"/>
</dbReference>
<keyword evidence="9" id="KW-1185">Reference proteome</keyword>
<organism evidence="8 9">
    <name type="scientific">Maritalea myrionectae</name>
    <dbReference type="NCBI Taxonomy" id="454601"/>
    <lineage>
        <taxon>Bacteria</taxon>
        <taxon>Pseudomonadati</taxon>
        <taxon>Pseudomonadota</taxon>
        <taxon>Alphaproteobacteria</taxon>
        <taxon>Hyphomicrobiales</taxon>
        <taxon>Devosiaceae</taxon>
        <taxon>Maritalea</taxon>
    </lineage>
</organism>
<evidence type="ECO:0000256" key="5">
    <source>
        <dbReference type="ARBA" id="ARBA00022839"/>
    </source>
</evidence>
<dbReference type="Pfam" id="PF12706">
    <property type="entry name" value="Lactamase_B_2"/>
    <property type="match status" value="1"/>
</dbReference>
<dbReference type="Gene3D" id="3.40.50.10710">
    <property type="entry name" value="Metallo-hydrolase/oxidoreductase"/>
    <property type="match status" value="1"/>
</dbReference>
<keyword evidence="5" id="KW-0269">Exonuclease</keyword>
<dbReference type="GO" id="GO:0046872">
    <property type="term" value="F:metal ion binding"/>
    <property type="evidence" value="ECO:0007669"/>
    <property type="project" value="UniProtKB-KW"/>
</dbReference>
<evidence type="ECO:0000313" key="8">
    <source>
        <dbReference type="EMBL" id="AVX04572.1"/>
    </source>
</evidence>
<dbReference type="Pfam" id="PF22505">
    <property type="entry name" value="RNase_J_b_CASP"/>
    <property type="match status" value="1"/>
</dbReference>
<keyword evidence="4" id="KW-0862">Zinc</keyword>
<proteinExistence type="predicted"/>
<gene>
    <name evidence="8" type="ORF">MXMO3_02051</name>
</gene>
<dbReference type="RefSeq" id="WP_027835268.1">
    <property type="nucleotide sequence ID" value="NZ_CP021330.1"/>
</dbReference>
<feature type="domain" description="Metallo-beta-lactamase" evidence="7">
    <location>
        <begin position="17"/>
        <end position="217"/>
    </location>
</feature>
<dbReference type="GO" id="GO:0003723">
    <property type="term" value="F:RNA binding"/>
    <property type="evidence" value="ECO:0007669"/>
    <property type="project" value="UniProtKB-KW"/>
</dbReference>
<evidence type="ECO:0000256" key="4">
    <source>
        <dbReference type="ARBA" id="ARBA00022833"/>
    </source>
</evidence>
<evidence type="ECO:0000259" key="7">
    <source>
        <dbReference type="SMART" id="SM00849"/>
    </source>
</evidence>
<evidence type="ECO:0000256" key="3">
    <source>
        <dbReference type="ARBA" id="ARBA00022801"/>
    </source>
</evidence>
<protein>
    <submittedName>
        <fullName evidence="8">Ribonuclease J</fullName>
    </submittedName>
</protein>
<dbReference type="InterPro" id="IPR042173">
    <property type="entry name" value="RNase_J_2"/>
</dbReference>
<dbReference type="InterPro" id="IPR055132">
    <property type="entry name" value="RNase_J_b_CASP"/>
</dbReference>
<keyword evidence="3" id="KW-0378">Hydrolase</keyword>
<reference evidence="8 9" key="1">
    <citation type="submission" date="2017-05" db="EMBL/GenBank/DDBJ databases">
        <title>Genome Analysis of Maritalea myrionectae HL2708#5.</title>
        <authorList>
            <consortium name="Cotde Inc.-PKNU"/>
            <person name="Jang D."/>
            <person name="Oh H.-M."/>
        </authorList>
    </citation>
    <scope>NUCLEOTIDE SEQUENCE [LARGE SCALE GENOMIC DNA]</scope>
    <source>
        <strain evidence="8 9">HL2708#5</strain>
    </source>
</reference>
<dbReference type="Proteomes" id="UP000258927">
    <property type="component" value="Chromosome"/>
</dbReference>
<dbReference type="Pfam" id="PF07521">
    <property type="entry name" value="RMMBL"/>
    <property type="match status" value="1"/>
</dbReference>
<dbReference type="Gene3D" id="3.10.20.580">
    <property type="match status" value="1"/>
</dbReference>